<keyword evidence="4" id="KW-1185">Reference proteome</keyword>
<keyword evidence="2" id="KW-0805">Transcription regulation</keyword>
<dbReference type="EMBL" id="ASHL01000001">
    <property type="protein sequence ID" value="EPD14371.1"/>
    <property type="molecule type" value="Genomic_DNA"/>
</dbReference>
<evidence type="ECO:0000313" key="3">
    <source>
        <dbReference type="EMBL" id="EPD14371.1"/>
    </source>
</evidence>
<dbReference type="GO" id="GO:0003700">
    <property type="term" value="F:DNA-binding transcription factor activity"/>
    <property type="evidence" value="ECO:0007669"/>
    <property type="project" value="UniProtKB-UniRule"/>
</dbReference>
<dbReference type="Gene3D" id="1.10.10.10">
    <property type="entry name" value="Winged helix-like DNA-binding domain superfamily/Winged helix DNA-binding domain"/>
    <property type="match status" value="1"/>
</dbReference>
<dbReference type="GO" id="GO:0008270">
    <property type="term" value="F:zinc ion binding"/>
    <property type="evidence" value="ECO:0007669"/>
    <property type="project" value="TreeGrafter"/>
</dbReference>
<name>A0AB33Z5B9_9GAMM</name>
<organism evidence="3 4">
    <name type="scientific">Cycloclasticus pugetii</name>
    <dbReference type="NCBI Taxonomy" id="34068"/>
    <lineage>
        <taxon>Bacteria</taxon>
        <taxon>Pseudomonadati</taxon>
        <taxon>Pseudomonadota</taxon>
        <taxon>Gammaproteobacteria</taxon>
        <taxon>Thiotrichales</taxon>
        <taxon>Piscirickettsiaceae</taxon>
        <taxon>Cycloclasticus</taxon>
    </lineage>
</organism>
<dbReference type="RefSeq" id="WP_015005265.1">
    <property type="nucleotide sequence ID" value="NZ_FQZJ01000006.1"/>
</dbReference>
<comment type="subunit">
    <text evidence="2">Homodimer.</text>
</comment>
<protein>
    <recommendedName>
        <fullName evidence="2">Ferric uptake regulation protein</fullName>
    </recommendedName>
</protein>
<reference evidence="3 4" key="1">
    <citation type="journal article" date="2013" name="Genome Announc.">
        <title>Genome Sequence of the Pyrene- and Fluoranthene-Degrading Bacterium Cycloclasticus sp. Strain PY97M.</title>
        <authorList>
            <person name="Cui Z."/>
            <person name="Xu G."/>
            <person name="Li Q."/>
            <person name="Gao W."/>
            <person name="Zheng L."/>
        </authorList>
    </citation>
    <scope>NUCLEOTIDE SEQUENCE [LARGE SCALE GENOMIC DNA]</scope>
    <source>
        <strain evidence="3 4">PY97M</strain>
    </source>
</reference>
<dbReference type="Pfam" id="PF01475">
    <property type="entry name" value="FUR"/>
    <property type="match status" value="1"/>
</dbReference>
<keyword evidence="2" id="KW-0678">Repressor</keyword>
<comment type="caution">
    <text evidence="3">The sequence shown here is derived from an EMBL/GenBank/DDBJ whole genome shotgun (WGS) entry which is preliminary data.</text>
</comment>
<accession>A0AB33Z5B9</accession>
<comment type="similarity">
    <text evidence="2">Belongs to the Fur family.</text>
</comment>
<keyword evidence="2" id="KW-0804">Transcription</keyword>
<keyword evidence="2" id="KW-0862">Zinc</keyword>
<dbReference type="GO" id="GO:1900376">
    <property type="term" value="P:regulation of secondary metabolite biosynthetic process"/>
    <property type="evidence" value="ECO:0007669"/>
    <property type="project" value="TreeGrafter"/>
</dbReference>
<dbReference type="GO" id="GO:0000976">
    <property type="term" value="F:transcription cis-regulatory region binding"/>
    <property type="evidence" value="ECO:0007669"/>
    <property type="project" value="TreeGrafter"/>
</dbReference>
<keyword evidence="2" id="KW-0238">DNA-binding</keyword>
<dbReference type="Proteomes" id="UP000015462">
    <property type="component" value="Unassembled WGS sequence"/>
</dbReference>
<dbReference type="PANTHER" id="PTHR33202:SF7">
    <property type="entry name" value="FERRIC UPTAKE REGULATION PROTEIN"/>
    <property type="match status" value="1"/>
</dbReference>
<dbReference type="InterPro" id="IPR036388">
    <property type="entry name" value="WH-like_DNA-bd_sf"/>
</dbReference>
<dbReference type="GO" id="GO:0005737">
    <property type="term" value="C:cytoplasm"/>
    <property type="evidence" value="ECO:0007669"/>
    <property type="project" value="UniProtKB-SubCell"/>
</dbReference>
<evidence type="ECO:0000313" key="4">
    <source>
        <dbReference type="Proteomes" id="UP000015462"/>
    </source>
</evidence>
<evidence type="ECO:0000256" key="2">
    <source>
        <dbReference type="RuleBase" id="RU364037"/>
    </source>
</evidence>
<sequence>MAEKTGEQHVKYLLNAHGITPTQQRIKIANFLFKKQQHVSADQILSTINQGQQPVSKATVYNTLGLFANKGLLREVIIDPNKVFYDTNTKHHHHFYNTDTNTLTDVNDGEITIQNLPALPKGTDFHSVEVIIKVNNQ</sequence>
<evidence type="ECO:0000256" key="1">
    <source>
        <dbReference type="PIRSR" id="PIRSR602481-2"/>
    </source>
</evidence>
<dbReference type="CDD" id="cd07153">
    <property type="entry name" value="Fur_like"/>
    <property type="match status" value="1"/>
</dbReference>
<dbReference type="SUPFAM" id="SSF46785">
    <property type="entry name" value="Winged helix' DNA-binding domain"/>
    <property type="match status" value="1"/>
</dbReference>
<keyword evidence="1 2" id="KW-0408">Iron</keyword>
<dbReference type="PANTHER" id="PTHR33202">
    <property type="entry name" value="ZINC UPTAKE REGULATION PROTEIN"/>
    <property type="match status" value="1"/>
</dbReference>
<comment type="subcellular location">
    <subcellularLocation>
        <location evidence="2">Cytoplasm</location>
    </subcellularLocation>
</comment>
<dbReference type="InterPro" id="IPR002481">
    <property type="entry name" value="FUR"/>
</dbReference>
<proteinExistence type="inferred from homology"/>
<gene>
    <name evidence="2" type="primary">fur</name>
    <name evidence="3" type="ORF">L196_02700</name>
</gene>
<feature type="binding site" evidence="1">
    <location>
        <position position="91"/>
    </location>
    <ligand>
        <name>Fe cation</name>
        <dbReference type="ChEBI" id="CHEBI:24875"/>
    </ligand>
</feature>
<keyword evidence="1 2" id="KW-0479">Metal-binding</keyword>
<dbReference type="InterPro" id="IPR036390">
    <property type="entry name" value="WH_DNA-bd_sf"/>
</dbReference>
<dbReference type="AlphaFoldDB" id="A0AB33Z5B9"/>
<comment type="cofactor">
    <cofactor evidence="1">
        <name>Mn(2+)</name>
        <dbReference type="ChEBI" id="CHEBI:29035"/>
    </cofactor>
    <cofactor evidence="1">
        <name>Fe(2+)</name>
        <dbReference type="ChEBI" id="CHEBI:29033"/>
    </cofactor>
    <text evidence="1">Binds 1 Mn(2+) or Fe(2+) ion per subunit.</text>
</comment>
<dbReference type="GO" id="GO:0045892">
    <property type="term" value="P:negative regulation of DNA-templated transcription"/>
    <property type="evidence" value="ECO:0007669"/>
    <property type="project" value="TreeGrafter"/>
</dbReference>
<keyword evidence="2" id="KW-0963">Cytoplasm</keyword>